<dbReference type="Pfam" id="PF02517">
    <property type="entry name" value="Rce1-like"/>
    <property type="match status" value="1"/>
</dbReference>
<sequence length="198" mass="21556">MKLFSLGALRKIPFFVWLLLLQAFLLVNAPAIAPPNSVDTTRTALTVYMLMTATLMPLVPRQAWMKVGLNESIAFFVGGLVVGSFVFAAFRELVTGIFSLSLSGPLYLLVLHVFVVATSEEIIFRGLLPVIITPALAQVFFGFFHFYAYGGSLIGIFIAIIAGFIFYAITRYLNIWAAIGIHAAYNATVLGILSVVGV</sequence>
<dbReference type="STRING" id="1776334.APZ16_04520"/>
<feature type="transmembrane region" description="Helical" evidence="1">
    <location>
        <begin position="72"/>
        <end position="90"/>
    </location>
</feature>
<accession>A0A147JVW8</accession>
<feature type="transmembrane region" description="Helical" evidence="1">
    <location>
        <begin position="147"/>
        <end position="168"/>
    </location>
</feature>
<keyword evidence="1" id="KW-1133">Transmembrane helix</keyword>
<feature type="transmembrane region" description="Helical" evidence="1">
    <location>
        <begin position="175"/>
        <end position="196"/>
    </location>
</feature>
<comment type="caution">
    <text evidence="3">The sequence shown here is derived from an EMBL/GenBank/DDBJ whole genome shotgun (WGS) entry which is preliminary data.</text>
</comment>
<reference evidence="3 4" key="1">
    <citation type="journal article" date="2016" name="Nat. Microbiol.">
        <title>Genomic inference of the metabolism of cosmopolitan subsurface Archaea, Hadesarchaea.</title>
        <authorList>
            <person name="Baker B.J."/>
            <person name="Saw J.H."/>
            <person name="Lind A.E."/>
            <person name="Lazar C.S."/>
            <person name="Hinrichs K.-U."/>
            <person name="Teske A.P."/>
            <person name="Ettema T.J."/>
        </authorList>
    </citation>
    <scope>NUCLEOTIDE SEQUENCE [LARGE SCALE GENOMIC DNA]</scope>
</reference>
<organism evidence="3 4">
    <name type="scientific">Hadarchaeum yellowstonense</name>
    <dbReference type="NCBI Taxonomy" id="1776334"/>
    <lineage>
        <taxon>Archaea</taxon>
        <taxon>Methanobacteriati</taxon>
        <taxon>Candidatus Hadarchaeota</taxon>
        <taxon>Candidatus Hadarchaeia</taxon>
        <taxon>Candidatus Hadarchaeales</taxon>
        <taxon>Candidatus Hadarchaeaceae</taxon>
        <taxon>Candidatus Hadarchaeum</taxon>
    </lineage>
</organism>
<evidence type="ECO:0000313" key="3">
    <source>
        <dbReference type="EMBL" id="KUO40647.1"/>
    </source>
</evidence>
<dbReference type="Proteomes" id="UP000074294">
    <property type="component" value="Unassembled WGS sequence"/>
</dbReference>
<keyword evidence="1" id="KW-0812">Transmembrane</keyword>
<gene>
    <name evidence="3" type="ORF">APZ16_04520</name>
</gene>
<evidence type="ECO:0000313" key="4">
    <source>
        <dbReference type="Proteomes" id="UP000074294"/>
    </source>
</evidence>
<feature type="transmembrane region" description="Helical" evidence="1">
    <location>
        <begin position="122"/>
        <end position="141"/>
    </location>
</feature>
<feature type="transmembrane region" description="Helical" evidence="1">
    <location>
        <begin position="41"/>
        <end position="60"/>
    </location>
</feature>
<feature type="domain" description="CAAX prenyl protease 2/Lysostaphin resistance protein A-like" evidence="2">
    <location>
        <begin position="105"/>
        <end position="187"/>
    </location>
</feature>
<keyword evidence="1" id="KW-0472">Membrane</keyword>
<dbReference type="GO" id="GO:0080120">
    <property type="term" value="P:CAAX-box protein maturation"/>
    <property type="evidence" value="ECO:0007669"/>
    <property type="project" value="UniProtKB-ARBA"/>
</dbReference>
<dbReference type="EMBL" id="LQMQ01000038">
    <property type="protein sequence ID" value="KUO40647.1"/>
    <property type="molecule type" value="Genomic_DNA"/>
</dbReference>
<dbReference type="GO" id="GO:0004175">
    <property type="term" value="F:endopeptidase activity"/>
    <property type="evidence" value="ECO:0007669"/>
    <property type="project" value="UniProtKB-ARBA"/>
</dbReference>
<evidence type="ECO:0000256" key="1">
    <source>
        <dbReference type="SAM" id="Phobius"/>
    </source>
</evidence>
<evidence type="ECO:0000259" key="2">
    <source>
        <dbReference type="Pfam" id="PF02517"/>
    </source>
</evidence>
<dbReference type="AlphaFoldDB" id="A0A147JVW8"/>
<proteinExistence type="predicted"/>
<protein>
    <recommendedName>
        <fullName evidence="2">CAAX prenyl protease 2/Lysostaphin resistance protein A-like domain-containing protein</fullName>
    </recommendedName>
</protein>
<dbReference type="InterPro" id="IPR003675">
    <property type="entry name" value="Rce1/LyrA-like_dom"/>
</dbReference>
<name>A0A147JVW8_HADYE</name>
<feature type="transmembrane region" description="Helical" evidence="1">
    <location>
        <begin position="96"/>
        <end position="115"/>
    </location>
</feature>